<organism evidence="1 2">
    <name type="scientific">Lactobacillus amylovorus</name>
    <dbReference type="NCBI Taxonomy" id="1604"/>
    <lineage>
        <taxon>Bacteria</taxon>
        <taxon>Bacillati</taxon>
        <taxon>Bacillota</taxon>
        <taxon>Bacilli</taxon>
        <taxon>Lactobacillales</taxon>
        <taxon>Lactobacillaceae</taxon>
        <taxon>Lactobacillus</taxon>
    </lineage>
</organism>
<name>A0A5B8ECQ6_LACAM</name>
<protein>
    <submittedName>
        <fullName evidence="1">Uncharacterized protein</fullName>
    </submittedName>
</protein>
<dbReference type="AlphaFoldDB" id="A0A5B8ECQ6"/>
<sequence length="165" mass="19422">MTPEQNRNGFPVEMKELKEDGLSDETLKFPSYREVDKFVHRGENYVYGIVKKSKEGKRKRKYIISSPTFQYGRQAHGTYYIITKINGKKVTDFDDVKTFYLSHPWSYQTAYMKLTAPTKKSKEQLRYEKQRRRHLLLTIDVKYGSIDKAEGSPELEELRKLIGAK</sequence>
<evidence type="ECO:0000313" key="1">
    <source>
        <dbReference type="EMBL" id="QDD70187.1"/>
    </source>
</evidence>
<dbReference type="RefSeq" id="WP_139962218.1">
    <property type="nucleotide sequence ID" value="NZ_CP029754.1"/>
</dbReference>
<accession>A0A5B8ECQ6</accession>
<gene>
    <name evidence="1" type="ORF">DM298_04320</name>
</gene>
<reference evidence="1 2" key="1">
    <citation type="submission" date="2018-06" db="EMBL/GenBank/DDBJ databases">
        <title>Complete genome sequnece of Lactobacillus amylovorus PMRA3.</title>
        <authorList>
            <person name="Nam Y.-D."/>
            <person name="Chung W.-H."/>
            <person name="Park Y.S."/>
            <person name="Kang J."/>
        </authorList>
    </citation>
    <scope>NUCLEOTIDE SEQUENCE [LARGE SCALE GENOMIC DNA]</scope>
    <source>
        <strain evidence="1 2">PMRA3</strain>
    </source>
</reference>
<proteinExistence type="predicted"/>
<dbReference type="EMBL" id="CP029754">
    <property type="protein sequence ID" value="QDD70187.1"/>
    <property type="molecule type" value="Genomic_DNA"/>
</dbReference>
<dbReference type="Proteomes" id="UP000312326">
    <property type="component" value="Chromosome"/>
</dbReference>
<evidence type="ECO:0000313" key="2">
    <source>
        <dbReference type="Proteomes" id="UP000312326"/>
    </source>
</evidence>